<sequence>MGKRSNYAYLNQSPYNFYSFYKTQKLLFLREKYVSTSGNIKNISKRCFKFFANTANTNLDRIAWNTLTRRHAYLVNYNCLNYGIFILNCDLFNLDSKFLHIALQ</sequence>
<reference evidence="1 2" key="1">
    <citation type="submission" date="2012-03" db="EMBL/GenBank/DDBJ databases">
        <title>The Genome Sequence of Bartonella rattimassiliensis 15908.</title>
        <authorList>
            <consortium name="The Broad Institute Genome Sequencing Platform"/>
            <consortium name="The Broad Institute Genome Sequencing Center for Infectious Disease"/>
            <person name="Feldgarden M."/>
            <person name="Kirby J."/>
            <person name="Kosoy M."/>
            <person name="Birtles R."/>
            <person name="Probert W.S."/>
            <person name="Chiaraviglio L."/>
            <person name="Young S.K."/>
            <person name="Zeng Q."/>
            <person name="Gargeya S."/>
            <person name="Fitzgerald M."/>
            <person name="Haas B."/>
            <person name="Abouelleil A."/>
            <person name="Alvarado L."/>
            <person name="Arachchi H.M."/>
            <person name="Berlin A."/>
            <person name="Chapman S.B."/>
            <person name="Gearin G."/>
            <person name="Goldberg J."/>
            <person name="Griggs A."/>
            <person name="Gujja S."/>
            <person name="Hansen M."/>
            <person name="Heiman D."/>
            <person name="Howarth C."/>
            <person name="Larimer J."/>
            <person name="Lui A."/>
            <person name="MacDonald P.J.P."/>
            <person name="McCowen C."/>
            <person name="Montmayeur A."/>
            <person name="Murphy C."/>
            <person name="Neiman D."/>
            <person name="Pearson M."/>
            <person name="Priest M."/>
            <person name="Roberts A."/>
            <person name="Saif S."/>
            <person name="Shea T."/>
            <person name="Sisk P."/>
            <person name="Stolte C."/>
            <person name="Sykes S."/>
            <person name="Wortman J."/>
            <person name="Nusbaum C."/>
            <person name="Birren B."/>
        </authorList>
    </citation>
    <scope>NUCLEOTIDE SEQUENCE [LARGE SCALE GENOMIC DNA]</scope>
    <source>
        <strain evidence="1 2">15908</strain>
    </source>
</reference>
<protein>
    <submittedName>
        <fullName evidence="1">Uncharacterized protein</fullName>
    </submittedName>
</protein>
<accession>J0QJB1</accession>
<name>J0QJB1_9HYPH</name>
<dbReference type="EMBL" id="AILY01000054">
    <property type="protein sequence ID" value="EJF83004.1"/>
    <property type="molecule type" value="Genomic_DNA"/>
</dbReference>
<gene>
    <name evidence="1" type="ORF">MCY_01525</name>
</gene>
<keyword evidence="2" id="KW-1185">Reference proteome</keyword>
<dbReference type="HOGENOM" id="CLU_2244667_0_0_5"/>
<dbReference type="STRING" id="1094556.MCY_01525"/>
<dbReference type="AlphaFoldDB" id="J0QJB1"/>
<dbReference type="Proteomes" id="UP000001077">
    <property type="component" value="Unassembled WGS sequence"/>
</dbReference>
<comment type="caution">
    <text evidence="1">The sequence shown here is derived from an EMBL/GenBank/DDBJ whole genome shotgun (WGS) entry which is preliminary data.</text>
</comment>
<evidence type="ECO:0000313" key="1">
    <source>
        <dbReference type="EMBL" id="EJF83004.1"/>
    </source>
</evidence>
<proteinExistence type="predicted"/>
<organism evidence="1 2">
    <name type="scientific">Bartonella rattimassiliensis 15908</name>
    <dbReference type="NCBI Taxonomy" id="1094556"/>
    <lineage>
        <taxon>Bacteria</taxon>
        <taxon>Pseudomonadati</taxon>
        <taxon>Pseudomonadota</taxon>
        <taxon>Alphaproteobacteria</taxon>
        <taxon>Hyphomicrobiales</taxon>
        <taxon>Bartonellaceae</taxon>
        <taxon>Bartonella</taxon>
    </lineage>
</organism>
<evidence type="ECO:0000313" key="2">
    <source>
        <dbReference type="Proteomes" id="UP000001077"/>
    </source>
</evidence>